<dbReference type="InterPro" id="IPR045163">
    <property type="entry name" value="Focadhesin/RST1"/>
</dbReference>
<organism evidence="2 3">
    <name type="scientific">Rhamnella rubrinervis</name>
    <dbReference type="NCBI Taxonomy" id="2594499"/>
    <lineage>
        <taxon>Eukaryota</taxon>
        <taxon>Viridiplantae</taxon>
        <taxon>Streptophyta</taxon>
        <taxon>Embryophyta</taxon>
        <taxon>Tracheophyta</taxon>
        <taxon>Spermatophyta</taxon>
        <taxon>Magnoliopsida</taxon>
        <taxon>eudicotyledons</taxon>
        <taxon>Gunneridae</taxon>
        <taxon>Pentapetalae</taxon>
        <taxon>rosids</taxon>
        <taxon>fabids</taxon>
        <taxon>Rosales</taxon>
        <taxon>Rhamnaceae</taxon>
        <taxon>rhamnoid group</taxon>
        <taxon>Rhamneae</taxon>
        <taxon>Rhamnella</taxon>
    </lineage>
</organism>
<name>A0A8K0H2Z8_9ROSA</name>
<comment type="caution">
    <text evidence="2">The sequence shown here is derived from an EMBL/GenBank/DDBJ whole genome shotgun (WGS) entry which is preliminary data.</text>
</comment>
<reference evidence="2" key="1">
    <citation type="submission" date="2020-03" db="EMBL/GenBank/DDBJ databases">
        <title>A high-quality chromosome-level genome assembly of a woody plant with both climbing and erect habits, Rhamnella rubrinervis.</title>
        <authorList>
            <person name="Lu Z."/>
            <person name="Yang Y."/>
            <person name="Zhu X."/>
            <person name="Sun Y."/>
        </authorList>
    </citation>
    <scope>NUCLEOTIDE SEQUENCE</scope>
    <source>
        <strain evidence="2">BYM</strain>
        <tissue evidence="2">Leaf</tissue>
    </source>
</reference>
<feature type="domain" description="DUF3730" evidence="1">
    <location>
        <begin position="83"/>
        <end position="347"/>
    </location>
</feature>
<protein>
    <recommendedName>
        <fullName evidence="1">DUF3730 domain-containing protein</fullName>
    </recommendedName>
</protein>
<sequence>MESYTPLLEKTRVPQPSLQKFAVVSIFAKLRTGPKYLDSDSETGRDAISQCLHSASPAVIDQSVRELCRFVMDSQMDVSRGCLELQSALEGTQPRFVDLFVKSLGFLVRYGFQKNIAKWQSSSTENHPFVKVLSCRSEVQSELVQQVLLLMGNHRQLGMVEICEFLKPFLNYSILRIPFSDSLSCLFARHLISSMTSFCCLFPLEAMPVFKLLTETLKYVPCENSEDSRNFIYFAECMVDAYIVVLRHWEEKGLLISEAQLCGFELLETILSVCLFHHKHFGWIEPIAELARRLLFVQKDLGLQYVTKASSVMLPLFVIFIQLELEHEQLSVLKLLHFLLRWKYGDKHVVGGREYVLHEEVLLIFPVISLLSSTSKSVKGAATDVLIILEKLLVELFVAPKDKPVKEVRFPPLSTVGSIVFRLFQHQWFQGQYSSAGFFLSFASNSKEMHDMLGSWTSQLREYSLSIVDRRKSFFSLSPPQEAFASEMPSLLCATAVVLLMHQSVGGEAVDSLTAIARLDPKLGAQLLLAILFFSNVFTRKDVVSHNMLLKVLGLLPALASHSVMIPLIVQTILPMLQKDAKPTLYATAVRLLCQTWEINDRAFGSLQGVLLPKGFTEFKSERNICISMAASIRDVCRKDPDRGVDLILSVSACIESQDPLIQALGFQSLACLCEADVIDFYTAWDVVAKHVLDYSEYSILAQSICLLLRWGAMDTEAYPEASKNVLHILWDIFTSTRVNNELEWAKARISALKALEQYEVLHVEQRIPDFKKRYTDLLVSETNLLILRAMEELEVKIITFEHKTRRRLVKEKRVAGSKIEKLLDVLPQVIFSSGKSSATKLPGAALLCLSFNKKDVNTQGISKGLRDVHARYENALVELAASLQLSRNVFLALISLQSWKSFMRRWLRADILCFDAKAPSVILDKTTKAASDILKSLLRIAKDAIPRSAENIALAIGALCAVLPSSVHTVKSTSSKFLLSWLFQHEHEHRQWSAAISLGLISSCLHVTDHEQKFQNITGLLEVLCNGKSTLVKGACAVGLGFSCQDLLTRVDVAGVPDMESETYKMSEADLVGKIIRALLLTICQLTQSSSNIMESLSTYFPLSTYDIDMKMVTELSHENYDDLEEDIWGVAGIVLGLASSIGAIYRVAENDAVLKIKSLIMSWVPHVNSVVQCSDLCLEGSQMLLSVGSCLALPVVVAFCQRVELMGVNEVDHLLNGYRMLISELVSVKKSGTFHQSLLMASCTGAGSLLAGILCDGVHSIEVESVKAMLELFRKCYCNPYPPLIHLGGMLGVVNSLGVNAGDLVRMHTPTTVPHSSYEHKESRYLNGPLLSSPVCEQYLTSLVQEIFLVAQNSDGHQLQHNAAWAVSFLRNHLWSKEVPNVDISDETDMGGSRSVSHSVAENSVVMKLSSWLMYLNSSGVKTGSSAHVGTVAMVLRCLSQAPRLPTLDWGAIIRRCMRYEAQVAEKDSTFKEETLREECLKFAIAHANQFDPLLSFLDELADLSRFRTLESNLQSCLLIHLAELMKVFSAFRLEKLFNDLTIYFSSVSFCQVQGDDQKTLLQNSCWKGLYLSLDEASLDSLEYISHVEKCMEVLFSLLPALASADTTGVGQRNPIEWAEAVRCLGKARRSWLLNFLQVSHEDLLQKGDQLIEVLKKIHAKAKLVRTGSIPLTELGRLKAPLLNSKFHGVWGVLTEVVAALQQAEEAVRRQWLIDAVEISCVSTYPSMALKFLGLLSGSCSKYMPLLILDEHAVLSDLPVTLSSLLSESSWEVVAESVVSSLWASTERIYNWTRHIIRDEDVPANVTQPIDESENGMAVFLLRVMHGTCVSLKEYLPLDKQLKLANMVLS</sequence>
<feature type="domain" description="DUF3730" evidence="1">
    <location>
        <begin position="530"/>
        <end position="755"/>
    </location>
</feature>
<dbReference type="OrthoDB" id="6125419at2759"/>
<dbReference type="Pfam" id="PF12530">
    <property type="entry name" value="DUF3730"/>
    <property type="match status" value="2"/>
</dbReference>
<dbReference type="Proteomes" id="UP000796880">
    <property type="component" value="Unassembled WGS sequence"/>
</dbReference>
<gene>
    <name evidence="2" type="ORF">FNV43_RR14307</name>
</gene>
<dbReference type="PANTHER" id="PTHR16212">
    <property type="entry name" value="FOCADHESIN FAMILY MEMBER"/>
    <property type="match status" value="1"/>
</dbReference>
<dbReference type="SUPFAM" id="SSF48371">
    <property type="entry name" value="ARM repeat"/>
    <property type="match status" value="1"/>
</dbReference>
<keyword evidence="3" id="KW-1185">Reference proteome</keyword>
<dbReference type="EMBL" id="VOIH02000006">
    <property type="protein sequence ID" value="KAF3444615.1"/>
    <property type="molecule type" value="Genomic_DNA"/>
</dbReference>
<evidence type="ECO:0000259" key="1">
    <source>
        <dbReference type="Pfam" id="PF12530"/>
    </source>
</evidence>
<proteinExistence type="predicted"/>
<accession>A0A8K0H2Z8</accession>
<evidence type="ECO:0000313" key="2">
    <source>
        <dbReference type="EMBL" id="KAF3444615.1"/>
    </source>
</evidence>
<dbReference type="InterPro" id="IPR016024">
    <property type="entry name" value="ARM-type_fold"/>
</dbReference>
<evidence type="ECO:0000313" key="3">
    <source>
        <dbReference type="Proteomes" id="UP000796880"/>
    </source>
</evidence>
<dbReference type="InterPro" id="IPR022542">
    <property type="entry name" value="FOCAD/RST1_DUF3730"/>
</dbReference>
<dbReference type="PANTHER" id="PTHR16212:SF4">
    <property type="entry name" value="FOCADHESIN"/>
    <property type="match status" value="1"/>
</dbReference>
<dbReference type="GO" id="GO:0060147">
    <property type="term" value="P:regulation of post-transcriptional gene silencing"/>
    <property type="evidence" value="ECO:0007669"/>
    <property type="project" value="InterPro"/>
</dbReference>